<dbReference type="Pfam" id="PF15911">
    <property type="entry name" value="Beta-prop_WDR19_2nd"/>
    <property type="match status" value="1"/>
</dbReference>
<dbReference type="AlphaFoldDB" id="A0A1Y3BKP6"/>
<dbReference type="GO" id="GO:0005929">
    <property type="term" value="C:cilium"/>
    <property type="evidence" value="ECO:0007669"/>
    <property type="project" value="TreeGrafter"/>
</dbReference>
<evidence type="ECO:0000313" key="3">
    <source>
        <dbReference type="EMBL" id="OTF80468.1"/>
    </source>
</evidence>
<organism evidence="3 4">
    <name type="scientific">Euroglyphus maynei</name>
    <name type="common">Mayne's house dust mite</name>
    <dbReference type="NCBI Taxonomy" id="6958"/>
    <lineage>
        <taxon>Eukaryota</taxon>
        <taxon>Metazoa</taxon>
        <taxon>Ecdysozoa</taxon>
        <taxon>Arthropoda</taxon>
        <taxon>Chelicerata</taxon>
        <taxon>Arachnida</taxon>
        <taxon>Acari</taxon>
        <taxon>Acariformes</taxon>
        <taxon>Sarcoptiformes</taxon>
        <taxon>Astigmata</taxon>
        <taxon>Psoroptidia</taxon>
        <taxon>Analgoidea</taxon>
        <taxon>Pyroglyphidae</taxon>
        <taxon>Pyroglyphinae</taxon>
        <taxon>Euroglyphus</taxon>
    </lineage>
</organism>
<keyword evidence="4" id="KW-1185">Reference proteome</keyword>
<dbReference type="InterPro" id="IPR040379">
    <property type="entry name" value="WDR19/dyf-2"/>
</dbReference>
<accession>A0A1Y3BKP6</accession>
<sequence>MTIVYRHREPIQMIQCNQNGTRLVLIDSRFESYVYNVYGETLITISTDHIPSRPTKILWESWLHDHCVFTICDHKFIHVYSSPLTTIQGSIVDFVGKMKIPSGQYPLLLYNGVVVCQTKSGKTSNFVLSTHDYAIKNNSNNQTIPSTFKRDVFRNILKLRRYQDAIKICNFLGSDESEDLWIAIGRAAIQDLDLNIAICVYQKLHKFAIVYCLERYRNYEEYSLLCGYLAEMLSNYDLAQKHFLNSSQPIRALEMRKNLQHWNEALALAKHLCPNDIPVISRELALIQELRQEYSKSFENFEAALNYQSLDNEKIEINSDNNSEHVQLCMAGIARNSIRCGNVKKALTIANQLNDAKLIEECAKILENLNHFQEAATLYERCQHYDQAAALYLKVKNSAKLTGIIAKITDRQILGQYGRIKEMEKQFRHAAEIYGKAERWEDVVRINLDHLNNPGEAVKIVREHQSVDGAKLVARFFQ</sequence>
<dbReference type="Proteomes" id="UP000194236">
    <property type="component" value="Unassembled WGS sequence"/>
</dbReference>
<dbReference type="PANTHER" id="PTHR14920:SF0">
    <property type="entry name" value="WD REPEAT DOMAIN 19"/>
    <property type="match status" value="1"/>
</dbReference>
<dbReference type="GO" id="GO:0060271">
    <property type="term" value="P:cilium assembly"/>
    <property type="evidence" value="ECO:0007669"/>
    <property type="project" value="TreeGrafter"/>
</dbReference>
<gene>
    <name evidence="3" type="ORF">BLA29_004464</name>
</gene>
<feature type="non-terminal residue" evidence="3">
    <location>
        <position position="478"/>
    </location>
</feature>
<evidence type="ECO:0000313" key="4">
    <source>
        <dbReference type="Proteomes" id="UP000194236"/>
    </source>
</evidence>
<dbReference type="GO" id="GO:0035721">
    <property type="term" value="P:intraciliary retrograde transport"/>
    <property type="evidence" value="ECO:0007669"/>
    <property type="project" value="InterPro"/>
</dbReference>
<dbReference type="GO" id="GO:0030991">
    <property type="term" value="C:intraciliary transport particle A"/>
    <property type="evidence" value="ECO:0007669"/>
    <property type="project" value="TreeGrafter"/>
</dbReference>
<evidence type="ECO:0000259" key="2">
    <source>
        <dbReference type="Pfam" id="PF23387"/>
    </source>
</evidence>
<feature type="domain" description="WDR19 WD40 repeat" evidence="1">
    <location>
        <begin position="5"/>
        <end position="131"/>
    </location>
</feature>
<name>A0A1Y3BKP6_EURMA</name>
<reference evidence="3 4" key="1">
    <citation type="submission" date="2017-03" db="EMBL/GenBank/DDBJ databases">
        <title>Genome Survey of Euroglyphus maynei.</title>
        <authorList>
            <person name="Arlian L.G."/>
            <person name="Morgan M.S."/>
            <person name="Rider S.D."/>
        </authorList>
    </citation>
    <scope>NUCLEOTIDE SEQUENCE [LARGE SCALE GENOMIC DNA]</scope>
    <source>
        <strain evidence="3">Arlian Lab</strain>
        <tissue evidence="3">Whole body</tissue>
    </source>
</reference>
<dbReference type="InterPro" id="IPR039468">
    <property type="entry name" value="WDR19_WD40_rpt"/>
</dbReference>
<comment type="caution">
    <text evidence="3">The sequence shown here is derived from an EMBL/GenBank/DDBJ whole genome shotgun (WGS) entry which is preliminary data.</text>
</comment>
<proteinExistence type="predicted"/>
<dbReference type="Pfam" id="PF23387">
    <property type="entry name" value="TPR_IFT80_172"/>
    <property type="match status" value="1"/>
</dbReference>
<dbReference type="PANTHER" id="PTHR14920">
    <property type="entry name" value="OSMOTIC AVOIDANCE ABNORMAL PROTEIN 1/WD REPEAT MEMBRANE PROTEIN"/>
    <property type="match status" value="1"/>
</dbReference>
<protein>
    <submittedName>
        <fullName evidence="3">WD repeat-containing protein 19-like protein</fullName>
    </submittedName>
</protein>
<dbReference type="OrthoDB" id="10250638at2759"/>
<feature type="domain" description="IFT80/172/WDR35 TPR" evidence="2">
    <location>
        <begin position="180"/>
        <end position="319"/>
    </location>
</feature>
<dbReference type="Gene3D" id="1.25.40.470">
    <property type="match status" value="2"/>
</dbReference>
<dbReference type="InterPro" id="IPR056157">
    <property type="entry name" value="TPR_IFT80_172_dom"/>
</dbReference>
<dbReference type="EMBL" id="MUJZ01018085">
    <property type="protein sequence ID" value="OTF80468.1"/>
    <property type="molecule type" value="Genomic_DNA"/>
</dbReference>
<evidence type="ECO:0000259" key="1">
    <source>
        <dbReference type="Pfam" id="PF15911"/>
    </source>
</evidence>